<reference evidence="9 10" key="1">
    <citation type="submission" date="2021-03" db="EMBL/GenBank/DDBJ databases">
        <title>Genomic Encyclopedia of Type Strains, Phase IV (KMG-IV): sequencing the most valuable type-strain genomes for metagenomic binning, comparative biology and taxonomic classification.</title>
        <authorList>
            <person name="Goeker M."/>
        </authorList>
    </citation>
    <scope>NUCLEOTIDE SEQUENCE [LARGE SCALE GENOMIC DNA]</scope>
    <source>
        <strain evidence="9 10">DSM 26048</strain>
    </source>
</reference>
<evidence type="ECO:0000313" key="9">
    <source>
        <dbReference type="EMBL" id="MBP1993933.1"/>
    </source>
</evidence>
<evidence type="ECO:0000256" key="2">
    <source>
        <dbReference type="ARBA" id="ARBA00007998"/>
    </source>
</evidence>
<keyword evidence="5 8" id="KW-0812">Transmembrane</keyword>
<feature type="transmembrane region" description="Helical" evidence="8">
    <location>
        <begin position="75"/>
        <end position="98"/>
    </location>
</feature>
<evidence type="ECO:0000256" key="3">
    <source>
        <dbReference type="ARBA" id="ARBA00022448"/>
    </source>
</evidence>
<evidence type="ECO:0000256" key="8">
    <source>
        <dbReference type="SAM" id="Phobius"/>
    </source>
</evidence>
<keyword evidence="4" id="KW-0309">Germination</keyword>
<keyword evidence="3" id="KW-0813">Transport</keyword>
<keyword evidence="6 8" id="KW-1133">Transmembrane helix</keyword>
<comment type="caution">
    <text evidence="9">The sequence shown here is derived from an EMBL/GenBank/DDBJ whole genome shotgun (WGS) entry which is preliminary data.</text>
</comment>
<comment type="similarity">
    <text evidence="2">Belongs to the amino acid-polyamine-organocation (APC) superfamily. Spore germination protein (SGP) (TC 2.A.3.9) family.</text>
</comment>
<evidence type="ECO:0000313" key="10">
    <source>
        <dbReference type="Proteomes" id="UP001519287"/>
    </source>
</evidence>
<feature type="transmembrane region" description="Helical" evidence="8">
    <location>
        <begin position="211"/>
        <end position="233"/>
    </location>
</feature>
<keyword evidence="10" id="KW-1185">Reference proteome</keyword>
<accession>A0ABS4J288</accession>
<feature type="transmembrane region" description="Helical" evidence="8">
    <location>
        <begin position="32"/>
        <end position="54"/>
    </location>
</feature>
<proteinExistence type="inferred from homology"/>
<organism evidence="9 10">
    <name type="scientific">Paenibacillus eucommiae</name>
    <dbReference type="NCBI Taxonomy" id="1355755"/>
    <lineage>
        <taxon>Bacteria</taxon>
        <taxon>Bacillati</taxon>
        <taxon>Bacillota</taxon>
        <taxon>Bacilli</taxon>
        <taxon>Bacillales</taxon>
        <taxon>Paenibacillaceae</taxon>
        <taxon>Paenibacillus</taxon>
    </lineage>
</organism>
<evidence type="ECO:0000256" key="7">
    <source>
        <dbReference type="ARBA" id="ARBA00023136"/>
    </source>
</evidence>
<feature type="transmembrane region" description="Helical" evidence="8">
    <location>
        <begin position="263"/>
        <end position="287"/>
    </location>
</feature>
<feature type="transmembrane region" description="Helical" evidence="8">
    <location>
        <begin position="5"/>
        <end position="26"/>
    </location>
</feature>
<evidence type="ECO:0000256" key="5">
    <source>
        <dbReference type="ARBA" id="ARBA00022692"/>
    </source>
</evidence>
<evidence type="ECO:0000256" key="4">
    <source>
        <dbReference type="ARBA" id="ARBA00022544"/>
    </source>
</evidence>
<gene>
    <name evidence="9" type="ORF">J2Z66_005559</name>
</gene>
<name>A0ABS4J288_9BACL</name>
<sequence length="365" mass="41818">MLRYFYYNMVLVMLMNIMIFVPSILIKDRYDGAMMSMLVAIMIGVLMTLAYMYAFKAFPGQGLPEILSGHVSRWIYTPILALFGLIPFIYGLQVLVGYSVLINRFITPDIELSHLLLFTSLIVWFGASRSSKTVLIISEIILVINLPLVLLILFKALTGDEMNWDAVRTIFHHTRFSPTFRGVSAATFIFAGTIIMTIMNRLFQVNDIIRFKWLIPVVGTLTLLTSFFIPIGYHGTEGVATFVYPWITTSDSMSMEFGFIERVLFIFSIMYLNLSLLFSIVMWHISAELLKGCFPAKKPNFDTIETPVFTNIVCGIFVIASYFYAFLFKELQFFMIGEGVHKLRFITDIGLILLLLFLTRRRKQA</sequence>
<feature type="transmembrane region" description="Helical" evidence="8">
    <location>
        <begin position="339"/>
        <end position="358"/>
    </location>
</feature>
<dbReference type="EMBL" id="JAGGLB010000022">
    <property type="protein sequence ID" value="MBP1993933.1"/>
    <property type="molecule type" value="Genomic_DNA"/>
</dbReference>
<dbReference type="RefSeq" id="WP_209975802.1">
    <property type="nucleotide sequence ID" value="NZ_JAGGLB010000022.1"/>
</dbReference>
<evidence type="ECO:0000256" key="1">
    <source>
        <dbReference type="ARBA" id="ARBA00004141"/>
    </source>
</evidence>
<protein>
    <recommendedName>
        <fullName evidence="11">Spore germination protein</fullName>
    </recommendedName>
</protein>
<feature type="transmembrane region" description="Helical" evidence="8">
    <location>
        <begin position="178"/>
        <end position="199"/>
    </location>
</feature>
<dbReference type="Pfam" id="PF03845">
    <property type="entry name" value="Spore_permease"/>
    <property type="match status" value="1"/>
</dbReference>
<dbReference type="PANTHER" id="PTHR34975">
    <property type="entry name" value="SPORE GERMINATION PROTEIN A2"/>
    <property type="match status" value="1"/>
</dbReference>
<dbReference type="PANTHER" id="PTHR34975:SF2">
    <property type="entry name" value="SPORE GERMINATION PROTEIN A2"/>
    <property type="match status" value="1"/>
</dbReference>
<dbReference type="Proteomes" id="UP001519287">
    <property type="component" value="Unassembled WGS sequence"/>
</dbReference>
<dbReference type="InterPro" id="IPR004761">
    <property type="entry name" value="Spore_GerAB"/>
</dbReference>
<evidence type="ECO:0008006" key="11">
    <source>
        <dbReference type="Google" id="ProtNLM"/>
    </source>
</evidence>
<evidence type="ECO:0000256" key="6">
    <source>
        <dbReference type="ARBA" id="ARBA00022989"/>
    </source>
</evidence>
<comment type="subcellular location">
    <subcellularLocation>
        <location evidence="1">Membrane</location>
        <topology evidence="1">Multi-pass membrane protein</topology>
    </subcellularLocation>
</comment>
<feature type="transmembrane region" description="Helical" evidence="8">
    <location>
        <begin position="308"/>
        <end position="327"/>
    </location>
</feature>
<feature type="transmembrane region" description="Helical" evidence="8">
    <location>
        <begin position="134"/>
        <end position="158"/>
    </location>
</feature>
<keyword evidence="7 8" id="KW-0472">Membrane</keyword>